<sequence>MSCQEVMELMQRDLDQDLTIAEQRTLLKHIRQCPECAAVFERLQRISDELEQLPAVIPPFSIVDSILPRLAEADGLREQSASSDVIPVPAGRRIGKGFSWKIGTGVAAAAAVLGLVVFNGGNIGRNDKNSTAASNMAGGYRGEASTPAASQQRTLAGSAMDQYSAGNEPKADGKSEEASKSLAQATPSPAAGLTAEPSPTLTADATRKLQASTAPKATPGKGSGSVVLGDKNKGNGSALAGGGERPSLAASPSPSTSLSPSPGALVEPGKANPDNVVSFTPQGPLIPSGGKTGEAGSGAASNTGEENTVLAAPSNKYKAAVENQTVVVRGSNGETVFISDSQWGGGAKVHLLYWVGDTQLTYEILKPDGSKIQYLVDLSLKKEFRK</sequence>
<evidence type="ECO:0000256" key="1">
    <source>
        <dbReference type="SAM" id="MobiDB-lite"/>
    </source>
</evidence>
<dbReference type="Pfam" id="PF13490">
    <property type="entry name" value="zf-HC2"/>
    <property type="match status" value="1"/>
</dbReference>
<dbReference type="Proteomes" id="UP001305702">
    <property type="component" value="Chromosome"/>
</dbReference>
<proteinExistence type="predicted"/>
<feature type="domain" description="Putative zinc-finger" evidence="2">
    <location>
        <begin position="3"/>
        <end position="37"/>
    </location>
</feature>
<protein>
    <submittedName>
        <fullName evidence="3">Zf-HC2 domain-containing protein</fullName>
    </submittedName>
</protein>
<name>A0AA96RGU7_9BACL</name>
<dbReference type="EMBL" id="CP130318">
    <property type="protein sequence ID" value="WNQ13422.1"/>
    <property type="molecule type" value="Genomic_DNA"/>
</dbReference>
<evidence type="ECO:0000313" key="4">
    <source>
        <dbReference type="Proteomes" id="UP001305702"/>
    </source>
</evidence>
<gene>
    <name evidence="3" type="ORF">MJA45_10490</name>
</gene>
<feature type="region of interest" description="Disordered" evidence="1">
    <location>
        <begin position="134"/>
        <end position="304"/>
    </location>
</feature>
<feature type="compositionally biased region" description="Polar residues" evidence="1">
    <location>
        <begin position="197"/>
        <end position="215"/>
    </location>
</feature>
<dbReference type="InterPro" id="IPR027383">
    <property type="entry name" value="Znf_put"/>
</dbReference>
<organism evidence="3 4">
    <name type="scientific">Paenibacillus aurantius</name>
    <dbReference type="NCBI Taxonomy" id="2918900"/>
    <lineage>
        <taxon>Bacteria</taxon>
        <taxon>Bacillati</taxon>
        <taxon>Bacillota</taxon>
        <taxon>Bacilli</taxon>
        <taxon>Bacillales</taxon>
        <taxon>Paenibacillaceae</taxon>
        <taxon>Paenibacillus</taxon>
    </lineage>
</organism>
<dbReference type="KEGG" id="paun:MJA45_10490"/>
<evidence type="ECO:0000313" key="3">
    <source>
        <dbReference type="EMBL" id="WNQ13422.1"/>
    </source>
</evidence>
<dbReference type="RefSeq" id="WP_315607202.1">
    <property type="nucleotide sequence ID" value="NZ_CP130318.1"/>
</dbReference>
<reference evidence="3 4" key="1">
    <citation type="submission" date="2022-02" db="EMBL/GenBank/DDBJ databases">
        <title>Paenibacillus sp. MBLB1776 Whole Genome Shotgun Sequencing.</title>
        <authorList>
            <person name="Hwang C.Y."/>
            <person name="Cho E.-S."/>
            <person name="Seo M.-J."/>
        </authorList>
    </citation>
    <scope>NUCLEOTIDE SEQUENCE [LARGE SCALE GENOMIC DNA]</scope>
    <source>
        <strain evidence="3 4">MBLB1776</strain>
    </source>
</reference>
<evidence type="ECO:0000259" key="2">
    <source>
        <dbReference type="Pfam" id="PF13490"/>
    </source>
</evidence>
<feature type="compositionally biased region" description="Low complexity" evidence="1">
    <location>
        <begin position="246"/>
        <end position="265"/>
    </location>
</feature>
<feature type="compositionally biased region" description="Basic and acidic residues" evidence="1">
    <location>
        <begin position="169"/>
        <end position="179"/>
    </location>
</feature>
<keyword evidence="4" id="KW-1185">Reference proteome</keyword>
<dbReference type="AlphaFoldDB" id="A0AA96RGU7"/>
<accession>A0AA96RGU7</accession>